<feature type="region of interest" description="Disordered" evidence="1">
    <location>
        <begin position="215"/>
        <end position="297"/>
    </location>
</feature>
<sequence>MLGLTSRVKGKGQGFLVSAMARGPRLPKTCLFTAYQDHEGIHDQWWPPVVGQCAPKAAHAEASLHKRVWPLGRGCLVEGHLFPKKKKKKWRLGLEEPRPNGGGPFMCVMYFDLVDLMVVDLSSIIMLVKMNYSMGMEAKYRLDMALRGLWLYGMSMNNGEIHLATHSEGPQAPPRAVVPFTARERLHQRGQNSGEDSGKLAGAQANQNVKEGANEHYKEARKTIPQQSKNNNSPTKLACESDINSKQNNNDGDSQNATNQQEKEKELNQNYNKETEGRKRNNNHTQNLDQGKSKNVQMQVKQIKDNQNQQILQGRGMNAKPLTIIERESAAQISKPPPPVIDVDDDHCLNNDTPSPVIPYVVADEVCRGRMVVKKNPTNMKELEPKGRGLTQVPATTVKAPQKMLN</sequence>
<accession>A0AAF0UQ47</accession>
<keyword evidence="3" id="KW-1185">Reference proteome</keyword>
<feature type="compositionally biased region" description="Polar residues" evidence="1">
    <location>
        <begin position="283"/>
        <end position="297"/>
    </location>
</feature>
<evidence type="ECO:0000256" key="1">
    <source>
        <dbReference type="SAM" id="MobiDB-lite"/>
    </source>
</evidence>
<feature type="compositionally biased region" description="Basic and acidic residues" evidence="1">
    <location>
        <begin position="261"/>
        <end position="279"/>
    </location>
</feature>
<feature type="compositionally biased region" description="Polar residues" evidence="1">
    <location>
        <begin position="224"/>
        <end position="235"/>
    </location>
</feature>
<dbReference type="Proteomes" id="UP001234989">
    <property type="component" value="Chromosome 10"/>
</dbReference>
<name>A0AAF0UQ47_SOLVR</name>
<proteinExistence type="predicted"/>
<evidence type="ECO:0000313" key="3">
    <source>
        <dbReference type="Proteomes" id="UP001234989"/>
    </source>
</evidence>
<protein>
    <submittedName>
        <fullName evidence="2">Uncharacterized protein</fullName>
    </submittedName>
</protein>
<evidence type="ECO:0000313" key="2">
    <source>
        <dbReference type="EMBL" id="WMV49974.1"/>
    </source>
</evidence>
<feature type="compositionally biased region" description="Polar residues" evidence="1">
    <location>
        <begin position="242"/>
        <end position="260"/>
    </location>
</feature>
<gene>
    <name evidence="2" type="ORF">MTR67_043359</name>
</gene>
<dbReference type="EMBL" id="CP133621">
    <property type="protein sequence ID" value="WMV49974.1"/>
    <property type="molecule type" value="Genomic_DNA"/>
</dbReference>
<reference evidence="2" key="1">
    <citation type="submission" date="2023-08" db="EMBL/GenBank/DDBJ databases">
        <title>A de novo genome assembly of Solanum verrucosum Schlechtendal, a Mexican diploid species geographically isolated from the other diploid A-genome species in potato relatives.</title>
        <authorList>
            <person name="Hosaka K."/>
        </authorList>
    </citation>
    <scope>NUCLEOTIDE SEQUENCE</scope>
    <source>
        <tissue evidence="2">Young leaves</tissue>
    </source>
</reference>
<dbReference type="AlphaFoldDB" id="A0AAF0UQ47"/>
<organism evidence="2 3">
    <name type="scientific">Solanum verrucosum</name>
    <dbReference type="NCBI Taxonomy" id="315347"/>
    <lineage>
        <taxon>Eukaryota</taxon>
        <taxon>Viridiplantae</taxon>
        <taxon>Streptophyta</taxon>
        <taxon>Embryophyta</taxon>
        <taxon>Tracheophyta</taxon>
        <taxon>Spermatophyta</taxon>
        <taxon>Magnoliopsida</taxon>
        <taxon>eudicotyledons</taxon>
        <taxon>Gunneridae</taxon>
        <taxon>Pentapetalae</taxon>
        <taxon>asterids</taxon>
        <taxon>lamiids</taxon>
        <taxon>Solanales</taxon>
        <taxon>Solanaceae</taxon>
        <taxon>Solanoideae</taxon>
        <taxon>Solaneae</taxon>
        <taxon>Solanum</taxon>
    </lineage>
</organism>